<organism evidence="2">
    <name type="scientific">marine sediment metagenome</name>
    <dbReference type="NCBI Taxonomy" id="412755"/>
    <lineage>
        <taxon>unclassified sequences</taxon>
        <taxon>metagenomes</taxon>
        <taxon>ecological metagenomes</taxon>
    </lineage>
</organism>
<keyword evidence="1" id="KW-0812">Transmembrane</keyword>
<gene>
    <name evidence="2" type="ORF">S01H1_77820</name>
</gene>
<dbReference type="EMBL" id="BARS01052334">
    <property type="protein sequence ID" value="GAG52884.1"/>
    <property type="molecule type" value="Genomic_DNA"/>
</dbReference>
<evidence type="ECO:0000256" key="1">
    <source>
        <dbReference type="SAM" id="Phobius"/>
    </source>
</evidence>
<name>X0YAN6_9ZZZZ</name>
<feature type="transmembrane region" description="Helical" evidence="1">
    <location>
        <begin position="12"/>
        <end position="33"/>
    </location>
</feature>
<proteinExistence type="predicted"/>
<accession>X0YAN6</accession>
<keyword evidence="1" id="KW-0472">Membrane</keyword>
<reference evidence="2" key="1">
    <citation type="journal article" date="2014" name="Front. Microbiol.">
        <title>High frequency of phylogenetically diverse reductive dehalogenase-homologous genes in deep subseafloor sedimentary metagenomes.</title>
        <authorList>
            <person name="Kawai M."/>
            <person name="Futagami T."/>
            <person name="Toyoda A."/>
            <person name="Takaki Y."/>
            <person name="Nishi S."/>
            <person name="Hori S."/>
            <person name="Arai W."/>
            <person name="Tsubouchi T."/>
            <person name="Morono Y."/>
            <person name="Uchiyama I."/>
            <person name="Ito T."/>
            <person name="Fujiyama A."/>
            <person name="Inagaki F."/>
            <person name="Takami H."/>
        </authorList>
    </citation>
    <scope>NUCLEOTIDE SEQUENCE</scope>
    <source>
        <strain evidence="2">Expedition CK06-06</strain>
    </source>
</reference>
<sequence length="104" mass="11764">MGTRIVMHMFPFGAPYFFGLFGSTLLPCIRLAARSKQGVVLCIHPWQIFRPDKPAKFIANMLTQGPFALPYCLSRRSSLEKMLGIGNFVTMRELAEVRRESVAK</sequence>
<keyword evidence="1" id="KW-1133">Transmembrane helix</keyword>
<evidence type="ECO:0000313" key="2">
    <source>
        <dbReference type="EMBL" id="GAG52884.1"/>
    </source>
</evidence>
<dbReference type="AlphaFoldDB" id="X0YAN6"/>
<comment type="caution">
    <text evidence="2">The sequence shown here is derived from an EMBL/GenBank/DDBJ whole genome shotgun (WGS) entry which is preliminary data.</text>
</comment>
<protein>
    <submittedName>
        <fullName evidence="2">Uncharacterized protein</fullName>
    </submittedName>
</protein>